<proteinExistence type="predicted"/>
<evidence type="ECO:0000313" key="3">
    <source>
        <dbReference type="Proteomes" id="UP000293296"/>
    </source>
</evidence>
<evidence type="ECO:0000256" key="1">
    <source>
        <dbReference type="SAM" id="MobiDB-lite"/>
    </source>
</evidence>
<feature type="region of interest" description="Disordered" evidence="1">
    <location>
        <begin position="108"/>
        <end position="127"/>
    </location>
</feature>
<dbReference type="OrthoDB" id="5459360at2"/>
<keyword evidence="3" id="KW-1185">Reference proteome</keyword>
<name>A0A4P6HL48_9BACT</name>
<accession>A0A4P6HL48</accession>
<organism evidence="2 3">
    <name type="scientific">Solidesulfovibrio carbinolicus</name>
    <dbReference type="NCBI Taxonomy" id="296842"/>
    <lineage>
        <taxon>Bacteria</taxon>
        <taxon>Pseudomonadati</taxon>
        <taxon>Thermodesulfobacteriota</taxon>
        <taxon>Desulfovibrionia</taxon>
        <taxon>Desulfovibrionales</taxon>
        <taxon>Desulfovibrionaceae</taxon>
        <taxon>Solidesulfovibrio</taxon>
    </lineage>
</organism>
<dbReference type="Proteomes" id="UP000293296">
    <property type="component" value="Chromosome"/>
</dbReference>
<dbReference type="EMBL" id="CP026538">
    <property type="protein sequence ID" value="QAZ66630.1"/>
    <property type="molecule type" value="Genomic_DNA"/>
</dbReference>
<protein>
    <submittedName>
        <fullName evidence="2">Uncharacterized protein</fullName>
    </submittedName>
</protein>
<gene>
    <name evidence="2" type="ORF">C3Y92_04985</name>
</gene>
<reference evidence="2 3" key="1">
    <citation type="submission" date="2018-02" db="EMBL/GenBank/DDBJ databases">
        <title>Genome sequence of Desulfovibrio carbinolicus DSM 3852.</title>
        <authorList>
            <person name="Wilbanks E."/>
            <person name="Skennerton C.T."/>
            <person name="Orphan V.J."/>
        </authorList>
    </citation>
    <scope>NUCLEOTIDE SEQUENCE [LARGE SCALE GENOMIC DNA]</scope>
    <source>
        <strain evidence="2 3">DSM 3852</strain>
    </source>
</reference>
<dbReference type="AlphaFoldDB" id="A0A4P6HL48"/>
<dbReference type="KEGG" id="dcb:C3Y92_04985"/>
<sequence length="127" mass="13549">MLTAAGQPQRPLPEDAMRAATPGPTPESGMEQAMRSMLWIVAVALAGLLAGSLTGCQAEKENIGWDYGKSYHTVFEAQKIAPAVVDDKPVDAMGGTRAALAYDRLEKQAPEEQKQGSGGFEAFLQQK</sequence>
<feature type="region of interest" description="Disordered" evidence="1">
    <location>
        <begin position="1"/>
        <end position="31"/>
    </location>
</feature>
<evidence type="ECO:0000313" key="2">
    <source>
        <dbReference type="EMBL" id="QAZ66630.1"/>
    </source>
</evidence>